<organism evidence="11 12">
    <name type="scientific">Tranquillimonas rosea</name>
    <dbReference type="NCBI Taxonomy" id="641238"/>
    <lineage>
        <taxon>Bacteria</taxon>
        <taxon>Pseudomonadati</taxon>
        <taxon>Pseudomonadota</taxon>
        <taxon>Alphaproteobacteria</taxon>
        <taxon>Rhodobacterales</taxon>
        <taxon>Roseobacteraceae</taxon>
        <taxon>Tranquillimonas</taxon>
    </lineage>
</organism>
<evidence type="ECO:0000256" key="6">
    <source>
        <dbReference type="ARBA" id="ARBA00022989"/>
    </source>
</evidence>
<keyword evidence="4" id="KW-0808">Transferase</keyword>
<dbReference type="EMBL" id="FOGU01000013">
    <property type="protein sequence ID" value="SES36915.1"/>
    <property type="molecule type" value="Genomic_DNA"/>
</dbReference>
<comment type="similarity">
    <text evidence="2">Belongs to the bacterial sugar transferase family.</text>
</comment>
<evidence type="ECO:0000256" key="4">
    <source>
        <dbReference type="ARBA" id="ARBA00022679"/>
    </source>
</evidence>
<evidence type="ECO:0000256" key="1">
    <source>
        <dbReference type="ARBA" id="ARBA00004236"/>
    </source>
</evidence>
<protein>
    <submittedName>
        <fullName evidence="11">Exopolysaccharide production protein ExoY</fullName>
    </submittedName>
</protein>
<evidence type="ECO:0000313" key="12">
    <source>
        <dbReference type="Proteomes" id="UP000198885"/>
    </source>
</evidence>
<evidence type="ECO:0000256" key="3">
    <source>
        <dbReference type="ARBA" id="ARBA00022475"/>
    </source>
</evidence>
<sequence length="244" mass="27777">MAKDHDSMELAERHLNSYTPAFLVPGTSYDQMAPRRQPQPDREYPLKQSFDRVAAAVALVLLAPLLALIAGLIYLTDRGNVFFAQPRLGKNGQTFRCLKFRSMVLDAETALDRHLHDNPAAAREWRDTRKLKEDPRITTIGSVLRKSSLDELPQLINIARGEMSMVGPRPIVEEEAPYYGSAIEDYMSVRPGLTGLWQISGRNDVGYGERVQLDQYYTRTLSLWGDMRIIFQTFRVVAQRRGSY</sequence>
<dbReference type="Pfam" id="PF02397">
    <property type="entry name" value="Bac_transf"/>
    <property type="match status" value="1"/>
</dbReference>
<reference evidence="11 12" key="1">
    <citation type="submission" date="2016-10" db="EMBL/GenBank/DDBJ databases">
        <authorList>
            <person name="de Groot N.N."/>
        </authorList>
    </citation>
    <scope>NUCLEOTIDE SEQUENCE [LARGE SCALE GENOMIC DNA]</scope>
    <source>
        <strain evidence="11 12">DSM 23042</strain>
    </source>
</reference>
<dbReference type="PANTHER" id="PTHR30576">
    <property type="entry name" value="COLANIC BIOSYNTHESIS UDP-GLUCOSE LIPID CARRIER TRANSFERASE"/>
    <property type="match status" value="1"/>
</dbReference>
<dbReference type="STRING" id="641238.SAMN04490244_1132"/>
<evidence type="ECO:0000259" key="10">
    <source>
        <dbReference type="Pfam" id="PF02397"/>
    </source>
</evidence>
<dbReference type="GO" id="GO:0000271">
    <property type="term" value="P:polysaccharide biosynthetic process"/>
    <property type="evidence" value="ECO:0007669"/>
    <property type="project" value="UniProtKB-KW"/>
</dbReference>
<keyword evidence="8" id="KW-0270">Exopolysaccharide synthesis</keyword>
<feature type="domain" description="Bacterial sugar transferase" evidence="10">
    <location>
        <begin position="47"/>
        <end position="238"/>
    </location>
</feature>
<dbReference type="PANTHER" id="PTHR30576:SF4">
    <property type="entry name" value="UNDECAPRENYL-PHOSPHATE GALACTOSE PHOSPHOTRANSFERASE"/>
    <property type="match status" value="1"/>
</dbReference>
<evidence type="ECO:0000256" key="2">
    <source>
        <dbReference type="ARBA" id="ARBA00006464"/>
    </source>
</evidence>
<gene>
    <name evidence="11" type="ORF">SAMN04490244_1132</name>
</gene>
<keyword evidence="6 9" id="KW-1133">Transmembrane helix</keyword>
<dbReference type="RefSeq" id="WP_177190515.1">
    <property type="nucleotide sequence ID" value="NZ_CBDDGO010000004.1"/>
</dbReference>
<dbReference type="AlphaFoldDB" id="A0A1H9WSQ4"/>
<keyword evidence="5 9" id="KW-0812">Transmembrane</keyword>
<keyword evidence="12" id="KW-1185">Reference proteome</keyword>
<feature type="transmembrane region" description="Helical" evidence="9">
    <location>
        <begin position="53"/>
        <end position="75"/>
    </location>
</feature>
<evidence type="ECO:0000256" key="8">
    <source>
        <dbReference type="ARBA" id="ARBA00023169"/>
    </source>
</evidence>
<dbReference type="Proteomes" id="UP000198885">
    <property type="component" value="Unassembled WGS sequence"/>
</dbReference>
<evidence type="ECO:0000256" key="7">
    <source>
        <dbReference type="ARBA" id="ARBA00023136"/>
    </source>
</evidence>
<name>A0A1H9WSQ4_9RHOB</name>
<proteinExistence type="inferred from homology"/>
<comment type="subcellular location">
    <subcellularLocation>
        <location evidence="1">Cell membrane</location>
    </subcellularLocation>
</comment>
<keyword evidence="3" id="KW-1003">Cell membrane</keyword>
<dbReference type="GO" id="GO:0005886">
    <property type="term" value="C:plasma membrane"/>
    <property type="evidence" value="ECO:0007669"/>
    <property type="project" value="UniProtKB-SubCell"/>
</dbReference>
<evidence type="ECO:0000256" key="5">
    <source>
        <dbReference type="ARBA" id="ARBA00022692"/>
    </source>
</evidence>
<keyword evidence="7 9" id="KW-0472">Membrane</keyword>
<evidence type="ECO:0000313" key="11">
    <source>
        <dbReference type="EMBL" id="SES36915.1"/>
    </source>
</evidence>
<dbReference type="InterPro" id="IPR003362">
    <property type="entry name" value="Bact_transf"/>
</dbReference>
<evidence type="ECO:0000256" key="9">
    <source>
        <dbReference type="SAM" id="Phobius"/>
    </source>
</evidence>
<dbReference type="GO" id="GO:0016780">
    <property type="term" value="F:phosphotransferase activity, for other substituted phosphate groups"/>
    <property type="evidence" value="ECO:0007669"/>
    <property type="project" value="TreeGrafter"/>
</dbReference>
<accession>A0A1H9WSQ4</accession>